<evidence type="ECO:0000313" key="13">
    <source>
        <dbReference type="Proteomes" id="UP000621560"/>
    </source>
</evidence>
<dbReference type="Pfam" id="PF01507">
    <property type="entry name" value="PAPS_reduct"/>
    <property type="match status" value="1"/>
</dbReference>
<evidence type="ECO:0000259" key="11">
    <source>
        <dbReference type="Pfam" id="PF01507"/>
    </source>
</evidence>
<dbReference type="InterPro" id="IPR004511">
    <property type="entry name" value="PAPS/APS_Rdtase"/>
</dbReference>
<evidence type="ECO:0000256" key="6">
    <source>
        <dbReference type="ARBA" id="ARBA00024386"/>
    </source>
</evidence>
<evidence type="ECO:0000256" key="1">
    <source>
        <dbReference type="ARBA" id="ARBA00009732"/>
    </source>
</evidence>
<feature type="domain" description="Phosphoadenosine phosphosulphate reductase" evidence="11">
    <location>
        <begin position="36"/>
        <end position="206"/>
    </location>
</feature>
<dbReference type="AlphaFoldDB" id="A0A927BQ70"/>
<evidence type="ECO:0000256" key="3">
    <source>
        <dbReference type="ARBA" id="ARBA00023002"/>
    </source>
</evidence>
<dbReference type="EMBL" id="JACXIZ010000012">
    <property type="protein sequence ID" value="MBD2844691.1"/>
    <property type="molecule type" value="Genomic_DNA"/>
</dbReference>
<evidence type="ECO:0000256" key="4">
    <source>
        <dbReference type="ARBA" id="ARBA00024298"/>
    </source>
</evidence>
<evidence type="ECO:0000256" key="9">
    <source>
        <dbReference type="ARBA" id="ARBA00032041"/>
    </source>
</evidence>
<dbReference type="Proteomes" id="UP000621560">
    <property type="component" value="Unassembled WGS sequence"/>
</dbReference>
<evidence type="ECO:0000256" key="10">
    <source>
        <dbReference type="HAMAP-Rule" id="MF_00063"/>
    </source>
</evidence>
<keyword evidence="10" id="KW-0479">Metal-binding</keyword>
<comment type="caution">
    <text evidence="12">The sequence shown here is derived from an EMBL/GenBank/DDBJ whole genome shotgun (WGS) entry which is preliminary data.</text>
</comment>
<dbReference type="GO" id="GO:0004604">
    <property type="term" value="F:phosphoadenylyl-sulfate reductase (thioredoxin) activity"/>
    <property type="evidence" value="ECO:0007669"/>
    <property type="project" value="UniProtKB-UniRule"/>
</dbReference>
<dbReference type="GO" id="GO:0019379">
    <property type="term" value="P:sulfate assimilation, phosphoadenylyl sulfate reduction by phosphoadenylyl-sulfate reductase (thioredoxin)"/>
    <property type="evidence" value="ECO:0007669"/>
    <property type="project" value="UniProtKB-UniRule"/>
</dbReference>
<keyword evidence="10" id="KW-0411">Iron-sulfur</keyword>
<feature type="binding site" evidence="10">
    <location>
        <position position="117"/>
    </location>
    <ligand>
        <name>[4Fe-4S] cluster</name>
        <dbReference type="ChEBI" id="CHEBI:49883"/>
    </ligand>
</feature>
<feature type="binding site" evidence="10">
    <location>
        <position position="203"/>
    </location>
    <ligand>
        <name>[4Fe-4S] cluster</name>
        <dbReference type="ChEBI" id="CHEBI:49883"/>
    </ligand>
</feature>
<dbReference type="GO" id="GO:0019344">
    <property type="term" value="P:cysteine biosynthetic process"/>
    <property type="evidence" value="ECO:0007669"/>
    <property type="project" value="InterPro"/>
</dbReference>
<dbReference type="GO" id="GO:0043866">
    <property type="term" value="F:adenylyl-sulfate reductase (thioredoxin) activity"/>
    <property type="evidence" value="ECO:0007669"/>
    <property type="project" value="UniProtKB-EC"/>
</dbReference>
<feature type="binding site" evidence="10">
    <location>
        <position position="118"/>
    </location>
    <ligand>
        <name>[4Fe-4S] cluster</name>
        <dbReference type="ChEBI" id="CHEBI:49883"/>
    </ligand>
</feature>
<protein>
    <recommendedName>
        <fullName evidence="7 10">Adenosine 5'-phosphosulfate reductase</fullName>
        <shortName evidence="10">APS reductase</shortName>
        <ecNumber evidence="6 10">1.8.4.10</ecNumber>
    </recommendedName>
    <alternativeName>
        <fullName evidence="9 10">5'-adenylylsulfate reductase</fullName>
    </alternativeName>
    <alternativeName>
        <fullName evidence="8 10">Thioredoxin-dependent 5'-adenylylsulfate reductase</fullName>
    </alternativeName>
</protein>
<comment type="function">
    <text evidence="4 10">Catalyzes the formation of sulfite from adenosine 5'-phosphosulfate (APS) using thioredoxin as an electron donor.</text>
</comment>
<dbReference type="Gene3D" id="3.40.50.620">
    <property type="entry name" value="HUPs"/>
    <property type="match status" value="1"/>
</dbReference>
<dbReference type="InterPro" id="IPR011798">
    <property type="entry name" value="APS_reductase"/>
</dbReference>
<keyword evidence="3 10" id="KW-0560">Oxidoreductase</keyword>
<dbReference type="NCBIfam" id="TIGR00434">
    <property type="entry name" value="cysH"/>
    <property type="match status" value="1"/>
</dbReference>
<accession>A0A927BQ70</accession>
<dbReference type="NCBIfam" id="NF002537">
    <property type="entry name" value="PRK02090.1"/>
    <property type="match status" value="1"/>
</dbReference>
<dbReference type="InterPro" id="IPR002500">
    <property type="entry name" value="PAPS_reduct_dom"/>
</dbReference>
<dbReference type="GO" id="GO:0046872">
    <property type="term" value="F:metal ion binding"/>
    <property type="evidence" value="ECO:0007669"/>
    <property type="project" value="UniProtKB-KW"/>
</dbReference>
<evidence type="ECO:0000256" key="2">
    <source>
        <dbReference type="ARBA" id="ARBA00022490"/>
    </source>
</evidence>
<feature type="binding site" evidence="10">
    <location>
        <position position="200"/>
    </location>
    <ligand>
        <name>[4Fe-4S] cluster</name>
        <dbReference type="ChEBI" id="CHEBI:49883"/>
    </ligand>
</feature>
<comment type="catalytic activity">
    <reaction evidence="10">
        <text>[thioredoxin]-disulfide + sulfite + AMP + 2 H(+) = adenosine 5'-phosphosulfate + [thioredoxin]-dithiol</text>
        <dbReference type="Rhea" id="RHEA:21976"/>
        <dbReference type="Rhea" id="RHEA-COMP:10698"/>
        <dbReference type="Rhea" id="RHEA-COMP:10700"/>
        <dbReference type="ChEBI" id="CHEBI:15378"/>
        <dbReference type="ChEBI" id="CHEBI:17359"/>
        <dbReference type="ChEBI" id="CHEBI:29950"/>
        <dbReference type="ChEBI" id="CHEBI:50058"/>
        <dbReference type="ChEBI" id="CHEBI:58243"/>
        <dbReference type="ChEBI" id="CHEBI:456215"/>
        <dbReference type="EC" id="1.8.4.10"/>
    </reaction>
</comment>
<gene>
    <name evidence="10" type="primary">cysH</name>
    <name evidence="12" type="ORF">IDH44_05775</name>
</gene>
<reference evidence="12" key="1">
    <citation type="submission" date="2020-09" db="EMBL/GenBank/DDBJ databases">
        <title>A novel bacterium of genus Paenibacillus, isolated from South China Sea.</title>
        <authorList>
            <person name="Huang H."/>
            <person name="Mo K."/>
            <person name="Hu Y."/>
        </authorList>
    </citation>
    <scope>NUCLEOTIDE SEQUENCE</scope>
    <source>
        <strain evidence="12">IB182496</strain>
    </source>
</reference>
<comment type="similarity">
    <text evidence="1 10">Belongs to the PAPS reductase family. CysH subfamily.</text>
</comment>
<dbReference type="GO" id="GO:0005737">
    <property type="term" value="C:cytoplasm"/>
    <property type="evidence" value="ECO:0007669"/>
    <property type="project" value="UniProtKB-SubCell"/>
</dbReference>
<organism evidence="12 13">
    <name type="scientific">Paenibacillus sabuli</name>
    <dbReference type="NCBI Taxonomy" id="2772509"/>
    <lineage>
        <taxon>Bacteria</taxon>
        <taxon>Bacillati</taxon>
        <taxon>Bacillota</taxon>
        <taxon>Bacilli</taxon>
        <taxon>Bacillales</taxon>
        <taxon>Paenibacillaceae</taxon>
        <taxon>Paenibacillus</taxon>
    </lineage>
</organism>
<keyword evidence="2 10" id="KW-0963">Cytoplasm</keyword>
<comment type="cofactor">
    <cofactor evidence="10">
        <name>[4Fe-4S] cluster</name>
        <dbReference type="ChEBI" id="CHEBI:49883"/>
    </cofactor>
    <text evidence="10">Binds 1 [4Fe-4S] cluster per subunit.</text>
</comment>
<feature type="active site" description="Nucleophile; cysteine thiosulfonate intermediate" evidence="10">
    <location>
        <position position="226"/>
    </location>
</feature>
<dbReference type="SUPFAM" id="SSF52402">
    <property type="entry name" value="Adenine nucleotide alpha hydrolases-like"/>
    <property type="match status" value="1"/>
</dbReference>
<comment type="pathway">
    <text evidence="5 10">Sulfur metabolism; hydrogen sulfide biosynthesis; sulfite from sulfate.</text>
</comment>
<proteinExistence type="inferred from homology"/>
<dbReference type="PIRSF" id="PIRSF000857">
    <property type="entry name" value="PAPS_reductase"/>
    <property type="match status" value="1"/>
</dbReference>
<dbReference type="InterPro" id="IPR014729">
    <property type="entry name" value="Rossmann-like_a/b/a_fold"/>
</dbReference>
<comment type="subcellular location">
    <subcellularLocation>
        <location evidence="10">Cytoplasm</location>
    </subcellularLocation>
</comment>
<keyword evidence="13" id="KW-1185">Reference proteome</keyword>
<dbReference type="HAMAP" id="MF_00063">
    <property type="entry name" value="CysH"/>
    <property type="match status" value="1"/>
</dbReference>
<sequence>MNLFEKEALIAQQAEALEAATPEAVIAYAVQTFPNLTLACSFGAEDVVLVDMLQKISPSSDIFYLDTDFHFKETYETRDRLAAHYNLKFVEVKPELTPEEQAEKHGAELWKSEPNACCNIRKVEPLTRILTQYEAWITGIRRDQAPTRANAKKIEYDAKFGLVKFNPIASWTSDDVWHYIRTHNLIYNPLHDQNYPSIGCEYCTRKVMPGEDPRAGRWSGNEKTECGLHK</sequence>
<evidence type="ECO:0000256" key="5">
    <source>
        <dbReference type="ARBA" id="ARBA00024327"/>
    </source>
</evidence>
<dbReference type="GO" id="GO:0070814">
    <property type="term" value="P:hydrogen sulfide biosynthetic process"/>
    <property type="evidence" value="ECO:0007669"/>
    <property type="project" value="UniProtKB-UniRule"/>
</dbReference>
<evidence type="ECO:0000256" key="7">
    <source>
        <dbReference type="ARBA" id="ARBA00029514"/>
    </source>
</evidence>
<dbReference type="PANTHER" id="PTHR46509:SF1">
    <property type="entry name" value="PHOSPHOADENOSINE PHOSPHOSULFATE REDUCTASE"/>
    <property type="match status" value="1"/>
</dbReference>
<dbReference type="CDD" id="cd23945">
    <property type="entry name" value="PAPS_reductase"/>
    <property type="match status" value="1"/>
</dbReference>
<dbReference type="GO" id="GO:0051539">
    <property type="term" value="F:4 iron, 4 sulfur cluster binding"/>
    <property type="evidence" value="ECO:0007669"/>
    <property type="project" value="UniProtKB-UniRule"/>
</dbReference>
<name>A0A927BQ70_9BACL</name>
<dbReference type="EC" id="1.8.4.10" evidence="6 10"/>
<evidence type="ECO:0000313" key="12">
    <source>
        <dbReference type="EMBL" id="MBD2844691.1"/>
    </source>
</evidence>
<dbReference type="PANTHER" id="PTHR46509">
    <property type="entry name" value="PHOSPHOADENOSINE PHOSPHOSULFATE REDUCTASE"/>
    <property type="match status" value="1"/>
</dbReference>
<dbReference type="RefSeq" id="WP_190915621.1">
    <property type="nucleotide sequence ID" value="NZ_JACXIZ010000012.1"/>
</dbReference>
<evidence type="ECO:0000256" key="8">
    <source>
        <dbReference type="ARBA" id="ARBA00030894"/>
    </source>
</evidence>
<dbReference type="NCBIfam" id="TIGR02055">
    <property type="entry name" value="APS_reductase"/>
    <property type="match status" value="1"/>
</dbReference>
<keyword evidence="10" id="KW-0408">Iron</keyword>